<reference evidence="1 2" key="1">
    <citation type="submission" date="2019-06" db="EMBL/GenBank/DDBJ databases">
        <title>Sequencing the genomes of 1000 actinobacteria strains.</title>
        <authorList>
            <person name="Klenk H.-P."/>
        </authorList>
    </citation>
    <scope>NUCLEOTIDE SEQUENCE [LARGE SCALE GENOMIC DNA]</scope>
    <source>
        <strain evidence="1 2">DSM 102200</strain>
    </source>
</reference>
<dbReference type="Proteomes" id="UP000316096">
    <property type="component" value="Unassembled WGS sequence"/>
</dbReference>
<proteinExistence type="predicted"/>
<sequence>MSEGKSELPPWQQIMEGVNSFILNSVLGREGSVFIGNAWQVLLEKAPIEKRKTREGWKQPGWQQTPAGLPDSCRYMPETTDRQGYVTSGLEKLTRNPAFFGVCNDFAWVVTSALVTRRFTGKYSKQAALLPSGTRVEVFGITGIHQDKHLFTVVNRARDGEENDYKTWGPDCYVIDQWYALQTATQPVKFLVEGPFYDTEFVAWWDATVPGTRISNAPSGKPQSNSFKAMNEFVAGEF</sequence>
<dbReference type="OrthoDB" id="3534838at2"/>
<organism evidence="1 2">
    <name type="scientific">Actinoallomurus bryophytorum</name>
    <dbReference type="NCBI Taxonomy" id="1490222"/>
    <lineage>
        <taxon>Bacteria</taxon>
        <taxon>Bacillati</taxon>
        <taxon>Actinomycetota</taxon>
        <taxon>Actinomycetes</taxon>
        <taxon>Streptosporangiales</taxon>
        <taxon>Thermomonosporaceae</taxon>
        <taxon>Actinoallomurus</taxon>
    </lineage>
</organism>
<gene>
    <name evidence="1" type="ORF">FB559_1521</name>
</gene>
<protein>
    <submittedName>
        <fullName evidence="1">Uncharacterized protein</fullName>
    </submittedName>
</protein>
<dbReference type="RefSeq" id="WP_141954697.1">
    <property type="nucleotide sequence ID" value="NZ_VFOZ01000001.1"/>
</dbReference>
<accession>A0A543CFZ2</accession>
<name>A0A543CFZ2_9ACTN</name>
<keyword evidence="2" id="KW-1185">Reference proteome</keyword>
<dbReference type="AlphaFoldDB" id="A0A543CFZ2"/>
<dbReference type="EMBL" id="VFOZ01000001">
    <property type="protein sequence ID" value="TQL96004.1"/>
    <property type="molecule type" value="Genomic_DNA"/>
</dbReference>
<comment type="caution">
    <text evidence="1">The sequence shown here is derived from an EMBL/GenBank/DDBJ whole genome shotgun (WGS) entry which is preliminary data.</text>
</comment>
<evidence type="ECO:0000313" key="2">
    <source>
        <dbReference type="Proteomes" id="UP000316096"/>
    </source>
</evidence>
<evidence type="ECO:0000313" key="1">
    <source>
        <dbReference type="EMBL" id="TQL96004.1"/>
    </source>
</evidence>